<accession>A0A193LH35</accession>
<feature type="domain" description="Bacterial type II secretion system protein E" evidence="2">
    <location>
        <begin position="194"/>
        <end position="208"/>
    </location>
</feature>
<protein>
    <submittedName>
        <fullName evidence="3">Type IV pili twitching motility protein PilT</fullName>
    </submittedName>
</protein>
<comment type="similarity">
    <text evidence="1">Belongs to the GSP E family.</text>
</comment>
<evidence type="ECO:0000259" key="2">
    <source>
        <dbReference type="PROSITE" id="PS00662"/>
    </source>
</evidence>
<dbReference type="PANTHER" id="PTHR30486">
    <property type="entry name" value="TWITCHING MOTILITY PROTEIN PILT"/>
    <property type="match status" value="1"/>
</dbReference>
<dbReference type="PANTHER" id="PTHR30486:SF6">
    <property type="entry name" value="TYPE IV PILUS RETRACTATION ATPASE PILT"/>
    <property type="match status" value="1"/>
</dbReference>
<gene>
    <name evidence="3" type="ORF">BA177_11135</name>
</gene>
<dbReference type="AlphaFoldDB" id="A0A193LH35"/>
<dbReference type="OrthoDB" id="9804785at2"/>
<evidence type="ECO:0000313" key="4">
    <source>
        <dbReference type="Proteomes" id="UP000092695"/>
    </source>
</evidence>
<dbReference type="NCBIfam" id="TIGR01420">
    <property type="entry name" value="pilT_fam"/>
    <property type="match status" value="1"/>
</dbReference>
<dbReference type="RefSeq" id="WP_068616260.1">
    <property type="nucleotide sequence ID" value="NZ_CP016268.1"/>
</dbReference>
<dbReference type="PROSITE" id="PS00662">
    <property type="entry name" value="T2SP_E"/>
    <property type="match status" value="1"/>
</dbReference>
<dbReference type="InterPro" id="IPR027417">
    <property type="entry name" value="P-loop_NTPase"/>
</dbReference>
<dbReference type="KEGG" id="woc:BA177_11135"/>
<dbReference type="Proteomes" id="UP000092695">
    <property type="component" value="Chromosome"/>
</dbReference>
<evidence type="ECO:0000313" key="3">
    <source>
        <dbReference type="EMBL" id="ANO51684.1"/>
    </source>
</evidence>
<keyword evidence="4" id="KW-1185">Reference proteome</keyword>
<dbReference type="InterPro" id="IPR006321">
    <property type="entry name" value="PilT/PilU"/>
</dbReference>
<dbReference type="InterPro" id="IPR050921">
    <property type="entry name" value="T4SS_GSP_E_ATPase"/>
</dbReference>
<dbReference type="InterPro" id="IPR003593">
    <property type="entry name" value="AAA+_ATPase"/>
</dbReference>
<name>A0A193LH35_9GAMM</name>
<dbReference type="GO" id="GO:0005524">
    <property type="term" value="F:ATP binding"/>
    <property type="evidence" value="ECO:0007669"/>
    <property type="project" value="InterPro"/>
</dbReference>
<dbReference type="SUPFAM" id="SSF52540">
    <property type="entry name" value="P-loop containing nucleoside triphosphate hydrolases"/>
    <property type="match status" value="1"/>
</dbReference>
<organism evidence="3 4">
    <name type="scientific">Woeseia oceani</name>
    <dbReference type="NCBI Taxonomy" id="1548547"/>
    <lineage>
        <taxon>Bacteria</taxon>
        <taxon>Pseudomonadati</taxon>
        <taxon>Pseudomonadota</taxon>
        <taxon>Gammaproteobacteria</taxon>
        <taxon>Woeseiales</taxon>
        <taxon>Woeseiaceae</taxon>
        <taxon>Woeseia</taxon>
    </lineage>
</organism>
<dbReference type="Pfam" id="PF00437">
    <property type="entry name" value="T2SSE"/>
    <property type="match status" value="1"/>
</dbReference>
<dbReference type="InterPro" id="IPR001482">
    <property type="entry name" value="T2SS/T4SS_dom"/>
</dbReference>
<dbReference type="CDD" id="cd01131">
    <property type="entry name" value="PilT"/>
    <property type="match status" value="1"/>
</dbReference>
<dbReference type="Gene3D" id="3.40.50.300">
    <property type="entry name" value="P-loop containing nucleotide triphosphate hydrolases"/>
    <property type="match status" value="1"/>
</dbReference>
<dbReference type="SMART" id="SM00382">
    <property type="entry name" value="AAA"/>
    <property type="match status" value="1"/>
</dbReference>
<dbReference type="Gene3D" id="3.30.450.90">
    <property type="match status" value="1"/>
</dbReference>
<proteinExistence type="inferred from homology"/>
<sequence length="364" mass="40127">MPRIDSFLKLGLAQGCSDVHLAVGVPPMLRMNGDLMPIKFRELSDTELESYVLEILSDSQREHFDTGHDLDFSYVGEDGGRFRVNLFRKASGVGAVFRYIPNEVPTLESLKLPSALRDFCDFHQGMVLVTGSTGTGKSTTLAAMINHLNQTRNLNIISLEDPIEFVHPSKNCQVIQRELGTHLTSFADGVRSAMREDPDVILVGELRDAETISMAMTAAETGHLVLGTLHTTGAVKTIDRIIDAQPGELREQTKSFLAQSLKAVVTQILVKTPDGRGRKAVLEILVNNRAISKLIMTDQSHQIPAQLQTGREQGMQLLDQALMECIEAREVDPDDAIRYASDKRTFKRFVTDTGILPVLDGEGS</sequence>
<dbReference type="EMBL" id="CP016268">
    <property type="protein sequence ID" value="ANO51684.1"/>
    <property type="molecule type" value="Genomic_DNA"/>
</dbReference>
<evidence type="ECO:0000256" key="1">
    <source>
        <dbReference type="ARBA" id="ARBA00006611"/>
    </source>
</evidence>
<reference evidence="3 4" key="1">
    <citation type="submission" date="2016-06" db="EMBL/GenBank/DDBJ databases">
        <title>Complete genome sequence of a deep-branching marine Gamma Proteobacterium Woeseia oceani type strain XK5.</title>
        <authorList>
            <person name="Mu D."/>
            <person name="Du Z."/>
        </authorList>
    </citation>
    <scope>NUCLEOTIDE SEQUENCE [LARGE SCALE GENOMIC DNA]</scope>
    <source>
        <strain evidence="3 4">XK5</strain>
    </source>
</reference>
<dbReference type="GO" id="GO:0016887">
    <property type="term" value="F:ATP hydrolysis activity"/>
    <property type="evidence" value="ECO:0007669"/>
    <property type="project" value="InterPro"/>
</dbReference>
<dbReference type="STRING" id="1548547.BA177_11135"/>